<feature type="transmembrane region" description="Helical" evidence="2">
    <location>
        <begin position="35"/>
        <end position="55"/>
    </location>
</feature>
<feature type="transmembrane region" description="Helical" evidence="2">
    <location>
        <begin position="61"/>
        <end position="86"/>
    </location>
</feature>
<protein>
    <submittedName>
        <fullName evidence="3">Uncharacterized protein</fullName>
    </submittedName>
</protein>
<feature type="transmembrane region" description="Helical" evidence="2">
    <location>
        <begin position="6"/>
        <end position="23"/>
    </location>
</feature>
<keyword evidence="2" id="KW-1133">Transmembrane helix</keyword>
<name>A0A9P6ZYI6_9AGAM</name>
<gene>
    <name evidence="3" type="ORF">EV702DRAFT_1278197</name>
</gene>
<evidence type="ECO:0000256" key="1">
    <source>
        <dbReference type="SAM" id="MobiDB-lite"/>
    </source>
</evidence>
<keyword evidence="4" id="KW-1185">Reference proteome</keyword>
<reference evidence="3" key="1">
    <citation type="journal article" date="2020" name="New Phytol.">
        <title>Comparative genomics reveals dynamic genome evolution in host specialist ectomycorrhizal fungi.</title>
        <authorList>
            <person name="Lofgren L.A."/>
            <person name="Nguyen N.H."/>
            <person name="Vilgalys R."/>
            <person name="Ruytinx J."/>
            <person name="Liao H.L."/>
            <person name="Branco S."/>
            <person name="Kuo A."/>
            <person name="LaButti K."/>
            <person name="Lipzen A."/>
            <person name="Andreopoulos W."/>
            <person name="Pangilinan J."/>
            <person name="Riley R."/>
            <person name="Hundley H."/>
            <person name="Na H."/>
            <person name="Barry K."/>
            <person name="Grigoriev I.V."/>
            <person name="Stajich J.E."/>
            <person name="Kennedy P.G."/>
        </authorList>
    </citation>
    <scope>NUCLEOTIDE SEQUENCE</scope>
    <source>
        <strain evidence="3">DOB743</strain>
    </source>
</reference>
<feature type="region of interest" description="Disordered" evidence="1">
    <location>
        <begin position="90"/>
        <end position="165"/>
    </location>
</feature>
<dbReference type="OrthoDB" id="444631at2759"/>
<keyword evidence="2" id="KW-0812">Transmembrane</keyword>
<dbReference type="AlphaFoldDB" id="A0A9P6ZYI6"/>
<dbReference type="PANTHER" id="PTHR33048:SF47">
    <property type="entry name" value="INTEGRAL MEMBRANE PROTEIN-RELATED"/>
    <property type="match status" value="1"/>
</dbReference>
<dbReference type="PANTHER" id="PTHR33048">
    <property type="entry name" value="PTH11-LIKE INTEGRAL MEMBRANE PROTEIN (AFU_ORTHOLOGUE AFUA_5G11245)"/>
    <property type="match status" value="1"/>
</dbReference>
<feature type="compositionally biased region" description="Low complexity" evidence="1">
    <location>
        <begin position="117"/>
        <end position="129"/>
    </location>
</feature>
<evidence type="ECO:0000313" key="3">
    <source>
        <dbReference type="EMBL" id="KAG1778166.1"/>
    </source>
</evidence>
<feature type="compositionally biased region" description="Basic and acidic residues" evidence="1">
    <location>
        <begin position="156"/>
        <end position="165"/>
    </location>
</feature>
<feature type="compositionally biased region" description="Basic and acidic residues" evidence="1">
    <location>
        <begin position="136"/>
        <end position="147"/>
    </location>
</feature>
<sequence length="165" mass="18014">MITDVLGDFVLILAPFCLIYKVRLSRAQKVRVLSVFSASAITTVVSLTHAYYIFSDGGLKVIMAAIVEASVSLIVANLSVVVTFFCRLSTEDDSPSSPPPIRTFGSPPRKRVRDPLATTFTGPGAETTTVVLEDLSESRPRSLKTSDGDEISFNNREGKQRRELC</sequence>
<dbReference type="InterPro" id="IPR052337">
    <property type="entry name" value="SAT4-like"/>
</dbReference>
<comment type="caution">
    <text evidence="3">The sequence shown here is derived from an EMBL/GenBank/DDBJ whole genome shotgun (WGS) entry which is preliminary data.</text>
</comment>
<dbReference type="EMBL" id="JABBWD010000017">
    <property type="protein sequence ID" value="KAG1778166.1"/>
    <property type="molecule type" value="Genomic_DNA"/>
</dbReference>
<organism evidence="3 4">
    <name type="scientific">Suillus placidus</name>
    <dbReference type="NCBI Taxonomy" id="48579"/>
    <lineage>
        <taxon>Eukaryota</taxon>
        <taxon>Fungi</taxon>
        <taxon>Dikarya</taxon>
        <taxon>Basidiomycota</taxon>
        <taxon>Agaricomycotina</taxon>
        <taxon>Agaricomycetes</taxon>
        <taxon>Agaricomycetidae</taxon>
        <taxon>Boletales</taxon>
        <taxon>Suillineae</taxon>
        <taxon>Suillaceae</taxon>
        <taxon>Suillus</taxon>
    </lineage>
</organism>
<accession>A0A9P6ZYI6</accession>
<evidence type="ECO:0000313" key="4">
    <source>
        <dbReference type="Proteomes" id="UP000714275"/>
    </source>
</evidence>
<proteinExistence type="predicted"/>
<dbReference type="Proteomes" id="UP000714275">
    <property type="component" value="Unassembled WGS sequence"/>
</dbReference>
<keyword evidence="2" id="KW-0472">Membrane</keyword>
<evidence type="ECO:0000256" key="2">
    <source>
        <dbReference type="SAM" id="Phobius"/>
    </source>
</evidence>